<evidence type="ECO:0000256" key="3">
    <source>
        <dbReference type="ARBA" id="ARBA00023015"/>
    </source>
</evidence>
<dbReference type="RefSeq" id="WP_069910382.1">
    <property type="nucleotide sequence ID" value="NZ_LAJE02000210.1"/>
</dbReference>
<comment type="caution">
    <text evidence="7">The sequence shown here is derived from an EMBL/GenBank/DDBJ whole genome shotgun (WGS) entry which is preliminary data.</text>
</comment>
<dbReference type="GO" id="GO:0005737">
    <property type="term" value="C:cytoplasm"/>
    <property type="evidence" value="ECO:0007669"/>
    <property type="project" value="UniProtKB-SubCell"/>
</dbReference>
<sequence length="135" mass="15285">MQIGEASRLTGVSAKMIRHYESIGLIPNADRRDSNYRDYGHHDIHRLGFIRRARDLGFSMDEIRDLLRLWGDTQRSSADVKALTQSHIAELDQKIRLLGEMRHTLATLADACDGDHRPDCPIIEGLAGTELHARN</sequence>
<organism evidence="7 8">
    <name type="scientific">Devosia insulae DS-56</name>
    <dbReference type="NCBI Taxonomy" id="1116389"/>
    <lineage>
        <taxon>Bacteria</taxon>
        <taxon>Pseudomonadati</taxon>
        <taxon>Pseudomonadota</taxon>
        <taxon>Alphaproteobacteria</taxon>
        <taxon>Hyphomicrobiales</taxon>
        <taxon>Devosiaceae</taxon>
        <taxon>Devosia</taxon>
    </lineage>
</organism>
<dbReference type="OrthoDB" id="9802944at2"/>
<dbReference type="GO" id="GO:0003677">
    <property type="term" value="F:DNA binding"/>
    <property type="evidence" value="ECO:0007669"/>
    <property type="project" value="UniProtKB-KW"/>
</dbReference>
<dbReference type="GO" id="GO:0045893">
    <property type="term" value="P:positive regulation of DNA-templated transcription"/>
    <property type="evidence" value="ECO:0007669"/>
    <property type="project" value="InterPro"/>
</dbReference>
<proteinExistence type="predicted"/>
<gene>
    <name evidence="7" type="ORF">VW23_021495</name>
</gene>
<evidence type="ECO:0000256" key="1">
    <source>
        <dbReference type="ARBA" id="ARBA00004496"/>
    </source>
</evidence>
<dbReference type="CDD" id="cd01108">
    <property type="entry name" value="HTH_CueR"/>
    <property type="match status" value="1"/>
</dbReference>
<dbReference type="NCBIfam" id="TIGR02044">
    <property type="entry name" value="CueR"/>
    <property type="match status" value="1"/>
</dbReference>
<evidence type="ECO:0000313" key="7">
    <source>
        <dbReference type="EMBL" id="OEO30402.1"/>
    </source>
</evidence>
<dbReference type="SUPFAM" id="SSF46955">
    <property type="entry name" value="Putative DNA-binding domain"/>
    <property type="match status" value="1"/>
</dbReference>
<dbReference type="PANTHER" id="PTHR30204:SF94">
    <property type="entry name" value="HEAVY METAL-DEPENDENT TRANSCRIPTIONAL REGULATOR HI_0293-RELATED"/>
    <property type="match status" value="1"/>
</dbReference>
<dbReference type="PROSITE" id="PS50937">
    <property type="entry name" value="HTH_MERR_2"/>
    <property type="match status" value="1"/>
</dbReference>
<dbReference type="GO" id="GO:0005507">
    <property type="term" value="F:copper ion binding"/>
    <property type="evidence" value="ECO:0007669"/>
    <property type="project" value="InterPro"/>
</dbReference>
<reference evidence="7 8" key="1">
    <citation type="journal article" date="2015" name="Genome Announc.">
        <title>Genome Assemblies of Three Soil-Associated Devosia species: D. insulae, D. limi, and D. soli.</title>
        <authorList>
            <person name="Hassan Y.I."/>
            <person name="Lepp D."/>
            <person name="Zhou T."/>
        </authorList>
    </citation>
    <scope>NUCLEOTIDE SEQUENCE [LARGE SCALE GENOMIC DNA]</scope>
    <source>
        <strain evidence="7 8">DS-56</strain>
    </source>
</reference>
<feature type="domain" description="HTH merR-type" evidence="6">
    <location>
        <begin position="1"/>
        <end position="69"/>
    </location>
</feature>
<dbReference type="GO" id="GO:0003700">
    <property type="term" value="F:DNA-binding transcription factor activity"/>
    <property type="evidence" value="ECO:0007669"/>
    <property type="project" value="InterPro"/>
</dbReference>
<name>A0A1E5XP69_9HYPH</name>
<dbReference type="InterPro" id="IPR047057">
    <property type="entry name" value="MerR_fam"/>
</dbReference>
<keyword evidence="3" id="KW-0805">Transcription regulation</keyword>
<evidence type="ECO:0000259" key="6">
    <source>
        <dbReference type="PROSITE" id="PS50937"/>
    </source>
</evidence>
<evidence type="ECO:0000256" key="5">
    <source>
        <dbReference type="ARBA" id="ARBA00023163"/>
    </source>
</evidence>
<protein>
    <submittedName>
        <fullName evidence="7">Cu(I)-responsive transcriptional regulator</fullName>
    </submittedName>
</protein>
<evidence type="ECO:0000313" key="8">
    <source>
        <dbReference type="Proteomes" id="UP000095463"/>
    </source>
</evidence>
<dbReference type="SMART" id="SM00422">
    <property type="entry name" value="HTH_MERR"/>
    <property type="match status" value="1"/>
</dbReference>
<dbReference type="Pfam" id="PF00376">
    <property type="entry name" value="MerR"/>
    <property type="match status" value="1"/>
</dbReference>
<dbReference type="EMBL" id="LAJE02000210">
    <property type="protein sequence ID" value="OEO30402.1"/>
    <property type="molecule type" value="Genomic_DNA"/>
</dbReference>
<keyword evidence="8" id="KW-1185">Reference proteome</keyword>
<dbReference type="AlphaFoldDB" id="A0A1E5XP69"/>
<dbReference type="Gene3D" id="1.10.1660.10">
    <property type="match status" value="1"/>
</dbReference>
<evidence type="ECO:0000256" key="4">
    <source>
        <dbReference type="ARBA" id="ARBA00023125"/>
    </source>
</evidence>
<accession>A0A1E5XP69</accession>
<dbReference type="InterPro" id="IPR009061">
    <property type="entry name" value="DNA-bd_dom_put_sf"/>
</dbReference>
<dbReference type="PANTHER" id="PTHR30204">
    <property type="entry name" value="REDOX-CYCLING DRUG-SENSING TRANSCRIPTIONAL ACTIVATOR SOXR"/>
    <property type="match status" value="1"/>
</dbReference>
<keyword evidence="4" id="KW-0238">DNA-binding</keyword>
<dbReference type="InterPro" id="IPR011789">
    <property type="entry name" value="CueR"/>
</dbReference>
<dbReference type="Pfam" id="PF09278">
    <property type="entry name" value="MerR-DNA-bind"/>
    <property type="match status" value="1"/>
</dbReference>
<dbReference type="InterPro" id="IPR000551">
    <property type="entry name" value="MerR-type_HTH_dom"/>
</dbReference>
<evidence type="ECO:0000256" key="2">
    <source>
        <dbReference type="ARBA" id="ARBA00022490"/>
    </source>
</evidence>
<keyword evidence="2" id="KW-0963">Cytoplasm</keyword>
<dbReference type="InterPro" id="IPR015358">
    <property type="entry name" value="Tscrpt_reg_MerR_DNA-bd"/>
</dbReference>
<dbReference type="Proteomes" id="UP000095463">
    <property type="component" value="Unassembled WGS sequence"/>
</dbReference>
<comment type="subcellular location">
    <subcellularLocation>
        <location evidence="1">Cytoplasm</location>
    </subcellularLocation>
</comment>
<dbReference type="PROSITE" id="PS00552">
    <property type="entry name" value="HTH_MERR_1"/>
    <property type="match status" value="1"/>
</dbReference>
<dbReference type="PRINTS" id="PR00040">
    <property type="entry name" value="HTHMERR"/>
</dbReference>
<keyword evidence="5" id="KW-0804">Transcription</keyword>